<dbReference type="SUPFAM" id="SSF55068">
    <property type="entry name" value="Peptide methionine sulfoxide reductase"/>
    <property type="match status" value="1"/>
</dbReference>
<evidence type="ECO:0000313" key="7">
    <source>
        <dbReference type="Proteomes" id="UP001205843"/>
    </source>
</evidence>
<evidence type="ECO:0000256" key="3">
    <source>
        <dbReference type="ARBA" id="ARBA00048782"/>
    </source>
</evidence>
<feature type="domain" description="Peptide methionine sulphoxide reductase MsrA" evidence="5">
    <location>
        <begin position="8"/>
        <end position="157"/>
    </location>
</feature>
<comment type="caution">
    <text evidence="6">The sequence shown here is derived from an EMBL/GenBank/DDBJ whole genome shotgun (WGS) entry which is preliminary data.</text>
</comment>
<proteinExistence type="inferred from homology"/>
<dbReference type="EC" id="1.8.4.11" evidence="4"/>
<name>A0AAE3KDM3_9GAMM</name>
<sequence>MSAIHAMATLAGGCFWCMQPLFDPVPGVLATRVGYTGGHVENPNYELVSSGTTDHVEAVQVLFEPERVTYGTLLALYWQHIDPTTSNRQFCDVGPQFCPSIFYHDEDQHRIAREMLDEVKDKYPDQVIVTRVRPAGPFYPAEPYHQDYYRRYPENYAAYLRDCGRSLLPGAVPAS</sequence>
<dbReference type="Gene3D" id="3.30.1060.10">
    <property type="entry name" value="Peptide methionine sulphoxide reductase MsrA"/>
    <property type="match status" value="1"/>
</dbReference>
<evidence type="ECO:0000259" key="5">
    <source>
        <dbReference type="Pfam" id="PF01625"/>
    </source>
</evidence>
<protein>
    <recommendedName>
        <fullName evidence="4">Peptide methionine sulfoxide reductase MsrA</fullName>
        <shortName evidence="4">Protein-methionine-S-oxide reductase</shortName>
        <ecNumber evidence="4">1.8.4.11</ecNumber>
    </recommendedName>
    <alternativeName>
        <fullName evidence="4">Peptide-methionine (S)-S-oxide reductase</fullName>
        <shortName evidence="4">Peptide Met(O) reductase</shortName>
    </alternativeName>
</protein>
<keyword evidence="7" id="KW-1185">Reference proteome</keyword>
<evidence type="ECO:0000313" key="6">
    <source>
        <dbReference type="EMBL" id="MCP1677014.1"/>
    </source>
</evidence>
<dbReference type="InterPro" id="IPR002569">
    <property type="entry name" value="Met_Sox_Rdtase_MsrA_dom"/>
</dbReference>
<accession>A0AAE3KDM3</accession>
<evidence type="ECO:0000256" key="4">
    <source>
        <dbReference type="HAMAP-Rule" id="MF_01401"/>
    </source>
</evidence>
<evidence type="ECO:0000256" key="1">
    <source>
        <dbReference type="ARBA" id="ARBA00023002"/>
    </source>
</evidence>
<evidence type="ECO:0000256" key="2">
    <source>
        <dbReference type="ARBA" id="ARBA00047806"/>
    </source>
</evidence>
<dbReference type="Pfam" id="PF01625">
    <property type="entry name" value="PMSR"/>
    <property type="match status" value="1"/>
</dbReference>
<reference evidence="6" key="1">
    <citation type="submission" date="2022-03" db="EMBL/GenBank/DDBJ databases">
        <title>Genomic Encyclopedia of Type Strains, Phase III (KMG-III): the genomes of soil and plant-associated and newly described type strains.</title>
        <authorList>
            <person name="Whitman W."/>
        </authorList>
    </citation>
    <scope>NUCLEOTIDE SEQUENCE</scope>
    <source>
        <strain evidence="6">ANL 6-2</strain>
    </source>
</reference>
<comment type="function">
    <text evidence="4">Has an important function as a repair enzyme for proteins that have been inactivated by oxidation. Catalyzes the reversible oxidation-reduction of methionine sulfoxide in proteins to methionine.</text>
</comment>
<comment type="similarity">
    <text evidence="4">Belongs to the MsrA Met sulfoxide reductase family.</text>
</comment>
<keyword evidence="1 4" id="KW-0560">Oxidoreductase</keyword>
<dbReference type="HAMAP" id="MF_01401">
    <property type="entry name" value="MsrA"/>
    <property type="match status" value="1"/>
</dbReference>
<dbReference type="AlphaFoldDB" id="A0AAE3KDM3"/>
<dbReference type="PANTHER" id="PTHR43774:SF1">
    <property type="entry name" value="PEPTIDE METHIONINE SULFOXIDE REDUCTASE MSRA 2"/>
    <property type="match status" value="1"/>
</dbReference>
<dbReference type="PANTHER" id="PTHR43774">
    <property type="entry name" value="PEPTIDE METHIONINE SULFOXIDE REDUCTASE"/>
    <property type="match status" value="1"/>
</dbReference>
<organism evidence="6 7">
    <name type="scientific">Natronocella acetinitrilica</name>
    <dbReference type="NCBI Taxonomy" id="414046"/>
    <lineage>
        <taxon>Bacteria</taxon>
        <taxon>Pseudomonadati</taxon>
        <taxon>Pseudomonadota</taxon>
        <taxon>Gammaproteobacteria</taxon>
        <taxon>Chromatiales</taxon>
        <taxon>Ectothiorhodospiraceae</taxon>
        <taxon>Natronocella</taxon>
    </lineage>
</organism>
<feature type="active site" evidence="4">
    <location>
        <position position="14"/>
    </location>
</feature>
<dbReference type="NCBIfam" id="TIGR00401">
    <property type="entry name" value="msrA"/>
    <property type="match status" value="1"/>
</dbReference>
<dbReference type="EMBL" id="JALJXV010000013">
    <property type="protein sequence ID" value="MCP1677014.1"/>
    <property type="molecule type" value="Genomic_DNA"/>
</dbReference>
<comment type="catalytic activity">
    <reaction evidence="2 4">
        <text>L-methionyl-[protein] + [thioredoxin]-disulfide + H2O = L-methionyl-(S)-S-oxide-[protein] + [thioredoxin]-dithiol</text>
        <dbReference type="Rhea" id="RHEA:14217"/>
        <dbReference type="Rhea" id="RHEA-COMP:10698"/>
        <dbReference type="Rhea" id="RHEA-COMP:10700"/>
        <dbReference type="Rhea" id="RHEA-COMP:12313"/>
        <dbReference type="Rhea" id="RHEA-COMP:12315"/>
        <dbReference type="ChEBI" id="CHEBI:15377"/>
        <dbReference type="ChEBI" id="CHEBI:16044"/>
        <dbReference type="ChEBI" id="CHEBI:29950"/>
        <dbReference type="ChEBI" id="CHEBI:44120"/>
        <dbReference type="ChEBI" id="CHEBI:50058"/>
        <dbReference type="EC" id="1.8.4.11"/>
    </reaction>
</comment>
<dbReference type="RefSeq" id="WP_253484825.1">
    <property type="nucleotide sequence ID" value="NZ_JALJXV010000013.1"/>
</dbReference>
<comment type="catalytic activity">
    <reaction evidence="3 4">
        <text>[thioredoxin]-disulfide + L-methionine + H2O = L-methionine (S)-S-oxide + [thioredoxin]-dithiol</text>
        <dbReference type="Rhea" id="RHEA:19993"/>
        <dbReference type="Rhea" id="RHEA-COMP:10698"/>
        <dbReference type="Rhea" id="RHEA-COMP:10700"/>
        <dbReference type="ChEBI" id="CHEBI:15377"/>
        <dbReference type="ChEBI" id="CHEBI:29950"/>
        <dbReference type="ChEBI" id="CHEBI:50058"/>
        <dbReference type="ChEBI" id="CHEBI:57844"/>
        <dbReference type="ChEBI" id="CHEBI:58772"/>
        <dbReference type="EC" id="1.8.4.11"/>
    </reaction>
</comment>
<dbReference type="InterPro" id="IPR036509">
    <property type="entry name" value="Met_Sox_Rdtase_MsrA_sf"/>
</dbReference>
<dbReference type="GO" id="GO:0008113">
    <property type="term" value="F:peptide-methionine (S)-S-oxide reductase activity"/>
    <property type="evidence" value="ECO:0007669"/>
    <property type="project" value="UniProtKB-UniRule"/>
</dbReference>
<dbReference type="Proteomes" id="UP001205843">
    <property type="component" value="Unassembled WGS sequence"/>
</dbReference>
<gene>
    <name evidence="4" type="primary">msrA</name>
    <name evidence="6" type="ORF">J2T57_004188</name>
</gene>